<gene>
    <name evidence="14" type="ORF">niasHT_024015</name>
</gene>
<protein>
    <recommendedName>
        <fullName evidence="10">glycogenin glucosyltransferase</fullName>
        <ecNumber evidence="10">2.4.1.186</ecNumber>
    </recommendedName>
</protein>
<dbReference type="CDD" id="cd02537">
    <property type="entry name" value="GT8_Glycogenin"/>
    <property type="match status" value="1"/>
</dbReference>
<dbReference type="AlphaFoldDB" id="A0ABD2KPN2"/>
<keyword evidence="7" id="KW-0325">Glycoprotein</keyword>
<dbReference type="GO" id="GO:0046872">
    <property type="term" value="F:metal ion binding"/>
    <property type="evidence" value="ECO:0007669"/>
    <property type="project" value="UniProtKB-KW"/>
</dbReference>
<dbReference type="EMBL" id="JBICBT010000696">
    <property type="protein sequence ID" value="KAL3104816.1"/>
    <property type="molecule type" value="Genomic_DNA"/>
</dbReference>
<dbReference type="Pfam" id="PF01501">
    <property type="entry name" value="Glyco_transf_8"/>
    <property type="match status" value="1"/>
</dbReference>
<keyword evidence="4" id="KW-0808">Transferase</keyword>
<evidence type="ECO:0000313" key="14">
    <source>
        <dbReference type="EMBL" id="KAL3104816.1"/>
    </source>
</evidence>
<keyword evidence="6" id="KW-0320">Glycogen biosynthesis</keyword>
<evidence type="ECO:0000313" key="15">
    <source>
        <dbReference type="Proteomes" id="UP001620626"/>
    </source>
</evidence>
<name>A0ABD2KPN2_9BILA</name>
<dbReference type="InterPro" id="IPR029044">
    <property type="entry name" value="Nucleotide-diphossugar_trans"/>
</dbReference>
<comment type="caution">
    <text evidence="14">The sequence shown here is derived from an EMBL/GenBank/DDBJ whole genome shotgun (WGS) entry which is preliminary data.</text>
</comment>
<keyword evidence="5" id="KW-0479">Metal-binding</keyword>
<evidence type="ECO:0000256" key="6">
    <source>
        <dbReference type="ARBA" id="ARBA00023056"/>
    </source>
</evidence>
<keyword evidence="3" id="KW-0963">Cytoplasm</keyword>
<dbReference type="GO" id="GO:0005737">
    <property type="term" value="C:cytoplasm"/>
    <property type="evidence" value="ECO:0007669"/>
    <property type="project" value="UniProtKB-SubCell"/>
</dbReference>
<evidence type="ECO:0000256" key="2">
    <source>
        <dbReference type="ARBA" id="ARBA00004496"/>
    </source>
</evidence>
<evidence type="ECO:0000256" key="4">
    <source>
        <dbReference type="ARBA" id="ARBA00022679"/>
    </source>
</evidence>
<keyword evidence="8" id="KW-0464">Manganese</keyword>
<dbReference type="GO" id="GO:0008466">
    <property type="term" value="F:glycogenin glucosyltransferase activity"/>
    <property type="evidence" value="ECO:0007669"/>
    <property type="project" value="UniProtKB-EC"/>
</dbReference>
<evidence type="ECO:0000256" key="13">
    <source>
        <dbReference type="ARBA" id="ARBA00057883"/>
    </source>
</evidence>
<reference evidence="14 15" key="1">
    <citation type="submission" date="2024-10" db="EMBL/GenBank/DDBJ databases">
        <authorList>
            <person name="Kim D."/>
        </authorList>
    </citation>
    <scope>NUCLEOTIDE SEQUENCE [LARGE SCALE GENOMIC DNA]</scope>
    <source>
        <strain evidence="14">BH-2024</strain>
    </source>
</reference>
<comment type="cofactor">
    <cofactor evidence="1">
        <name>Mn(2+)</name>
        <dbReference type="ChEBI" id="CHEBI:29035"/>
    </cofactor>
</comment>
<dbReference type="InterPro" id="IPR002495">
    <property type="entry name" value="Glyco_trans_8"/>
</dbReference>
<dbReference type="FunFam" id="3.90.550.10:FF:000092">
    <property type="entry name" value="Glycogenin 2"/>
    <property type="match status" value="1"/>
</dbReference>
<comment type="catalytic activity">
    <reaction evidence="12">
        <text>L-tyrosyl-[glycogenin] + UDP-alpha-D-glucose = alpha-D-glucosyl-L-tyrosyl-[glycogenin] + UDP + H(+)</text>
        <dbReference type="Rhea" id="RHEA:23360"/>
        <dbReference type="Rhea" id="RHEA-COMP:14604"/>
        <dbReference type="Rhea" id="RHEA-COMP:14605"/>
        <dbReference type="ChEBI" id="CHEBI:15378"/>
        <dbReference type="ChEBI" id="CHEBI:46858"/>
        <dbReference type="ChEBI" id="CHEBI:58223"/>
        <dbReference type="ChEBI" id="CHEBI:58885"/>
        <dbReference type="ChEBI" id="CHEBI:140573"/>
        <dbReference type="EC" id="2.4.1.186"/>
    </reaction>
</comment>
<evidence type="ECO:0000256" key="5">
    <source>
        <dbReference type="ARBA" id="ARBA00022723"/>
    </source>
</evidence>
<evidence type="ECO:0000256" key="1">
    <source>
        <dbReference type="ARBA" id="ARBA00001936"/>
    </source>
</evidence>
<sequence length="341" mass="37397">MGSTDKGSSAWVTLATTDGYAVGALVLAHSLKAVNTRHKLHVLYTDGVSDEMTAQLFQVFDDHTKVNVLDSEDAENLALINRPDLGVTFTKLHCWRLTQYSKCVFLDADTFVVKNCDELFERPEFSAAPDVGWPDIFNTGVFVFVPSEQTYRNLLDFALVYGSFDGGDQGLLNAYFSTWRESDATHRLPFTYNVTTVAIYGYAAALKRFASNIKIIHFLGKQKPWAVLYGDGTAGMAFVSDYHKQWYQLYANIVQQLLPPSSSVISSSTPSLPSSSFSVIQHPLTSFENRPIVSQGATAIPGRAPAAGGGYEAWEAGSPDYLGVDSFANIQKAIEKALKGE</sequence>
<evidence type="ECO:0000256" key="11">
    <source>
        <dbReference type="ARBA" id="ARBA00050886"/>
    </source>
</evidence>
<keyword evidence="15" id="KW-1185">Reference proteome</keyword>
<evidence type="ECO:0000256" key="8">
    <source>
        <dbReference type="ARBA" id="ARBA00023211"/>
    </source>
</evidence>
<proteinExistence type="inferred from homology"/>
<comment type="similarity">
    <text evidence="9">Belongs to the glycosyltransferase 8 family. Glycogenin subfamily.</text>
</comment>
<comment type="function">
    <text evidence="13">Self-glucosylating initiator of glycogen synthesis. It catalyzes the formation of a short alpha (1,4)-glucosyl chain covalently attached via a glucose 1-O-tyrosyl linkage to internal tyrosine residues and these chains act as primers for the elongation reaction catalyzed by glycogen synthase.</text>
</comment>
<evidence type="ECO:0000256" key="3">
    <source>
        <dbReference type="ARBA" id="ARBA00022490"/>
    </source>
</evidence>
<dbReference type="PANTHER" id="PTHR11183">
    <property type="entry name" value="GLYCOGENIN SUBFAMILY MEMBER"/>
    <property type="match status" value="1"/>
</dbReference>
<dbReference type="EC" id="2.4.1.186" evidence="10"/>
<accession>A0ABD2KPN2</accession>
<comment type="subcellular location">
    <subcellularLocation>
        <location evidence="2">Cytoplasm</location>
    </subcellularLocation>
</comment>
<dbReference type="Proteomes" id="UP001620626">
    <property type="component" value="Unassembled WGS sequence"/>
</dbReference>
<evidence type="ECO:0000256" key="12">
    <source>
        <dbReference type="ARBA" id="ARBA00052293"/>
    </source>
</evidence>
<dbReference type="SUPFAM" id="SSF53448">
    <property type="entry name" value="Nucleotide-diphospho-sugar transferases"/>
    <property type="match status" value="1"/>
</dbReference>
<evidence type="ECO:0000256" key="10">
    <source>
        <dbReference type="ARBA" id="ARBA00038934"/>
    </source>
</evidence>
<dbReference type="InterPro" id="IPR050587">
    <property type="entry name" value="GNT1/Glycosyltrans_8"/>
</dbReference>
<comment type="catalytic activity">
    <reaction evidence="11">
        <text>[1,4-alpha-D-glucosyl](n)-L-tyrosyl-[glycogenin] + UDP-alpha-D-glucose = [1,4-alpha-D-glucosyl](n+1)-L-tyrosyl-[glycogenin] + UDP + H(+)</text>
        <dbReference type="Rhea" id="RHEA:56560"/>
        <dbReference type="Rhea" id="RHEA-COMP:14606"/>
        <dbReference type="Rhea" id="RHEA-COMP:14607"/>
        <dbReference type="ChEBI" id="CHEBI:15378"/>
        <dbReference type="ChEBI" id="CHEBI:58223"/>
        <dbReference type="ChEBI" id="CHEBI:58885"/>
        <dbReference type="ChEBI" id="CHEBI:140574"/>
        <dbReference type="EC" id="2.4.1.186"/>
    </reaction>
</comment>
<evidence type="ECO:0000256" key="9">
    <source>
        <dbReference type="ARBA" id="ARBA00038162"/>
    </source>
</evidence>
<evidence type="ECO:0000256" key="7">
    <source>
        <dbReference type="ARBA" id="ARBA00023180"/>
    </source>
</evidence>
<dbReference type="Gene3D" id="3.90.550.10">
    <property type="entry name" value="Spore Coat Polysaccharide Biosynthesis Protein SpsA, Chain A"/>
    <property type="match status" value="1"/>
</dbReference>
<organism evidence="14 15">
    <name type="scientific">Heterodera trifolii</name>
    <dbReference type="NCBI Taxonomy" id="157864"/>
    <lineage>
        <taxon>Eukaryota</taxon>
        <taxon>Metazoa</taxon>
        <taxon>Ecdysozoa</taxon>
        <taxon>Nematoda</taxon>
        <taxon>Chromadorea</taxon>
        <taxon>Rhabditida</taxon>
        <taxon>Tylenchina</taxon>
        <taxon>Tylenchomorpha</taxon>
        <taxon>Tylenchoidea</taxon>
        <taxon>Heteroderidae</taxon>
        <taxon>Heteroderinae</taxon>
        <taxon>Heterodera</taxon>
    </lineage>
</organism>
<dbReference type="GO" id="GO:0005978">
    <property type="term" value="P:glycogen biosynthetic process"/>
    <property type="evidence" value="ECO:0007669"/>
    <property type="project" value="UniProtKB-KW"/>
</dbReference>